<organism evidence="2 3">
    <name type="scientific">Methanosarcina flavescens</name>
    <dbReference type="NCBI Taxonomy" id="1715806"/>
    <lineage>
        <taxon>Archaea</taxon>
        <taxon>Methanobacteriati</taxon>
        <taxon>Methanobacteriota</taxon>
        <taxon>Stenosarchaea group</taxon>
        <taxon>Methanomicrobia</taxon>
        <taxon>Methanosarcinales</taxon>
        <taxon>Methanosarcinaceae</taxon>
        <taxon>Methanosarcina</taxon>
    </lineage>
</organism>
<keyword evidence="1" id="KW-1133">Transmembrane helix</keyword>
<feature type="transmembrane region" description="Helical" evidence="1">
    <location>
        <begin position="36"/>
        <end position="61"/>
    </location>
</feature>
<evidence type="ECO:0000313" key="2">
    <source>
        <dbReference type="EMBL" id="AYK14283.1"/>
    </source>
</evidence>
<dbReference type="Proteomes" id="UP000053087">
    <property type="component" value="Chromosome"/>
</dbReference>
<accession>A0A660HPU9</accession>
<keyword evidence="1" id="KW-0472">Membrane</keyword>
<reference evidence="2 3" key="1">
    <citation type="journal article" date="2016" name="Int. J. Syst. Evol. Microbiol.">
        <title>Methanosarcina flavescens sp. nov., a methanogenic archaeon isolated from a full-scale anaerobic digester.</title>
        <authorList>
            <person name="Kern T."/>
            <person name="Fischer M.A."/>
            <person name="Deppenmeier U."/>
            <person name="Schmitz R.A."/>
            <person name="Rother M."/>
        </authorList>
    </citation>
    <scope>NUCLEOTIDE SEQUENCE [LARGE SCALE GENOMIC DNA]</scope>
    <source>
        <strain evidence="2 3">E03.2</strain>
    </source>
</reference>
<keyword evidence="3" id="KW-1185">Reference proteome</keyword>
<name>A0A660HPU9_9EURY</name>
<keyword evidence="1" id="KW-0812">Transmembrane</keyword>
<dbReference type="KEGG" id="mfz:AOB57_002940"/>
<protein>
    <submittedName>
        <fullName evidence="2">Uncharacterized protein</fullName>
    </submittedName>
</protein>
<evidence type="ECO:0000256" key="1">
    <source>
        <dbReference type="SAM" id="Phobius"/>
    </source>
</evidence>
<sequence>MTNKKRPIKRKSNRLQHFCWKAFFTKNEVKMDSYELIMGLMVVLAVVGIIVLALMAVSALIADAKPPINIDANDVGNHINQKVSVTLIIQEHIDEGTKLSFMMPIFIPYTTSSGTTTTTYTNVTYVPIFENYKVYSAKEGVYLALNNDIDFSSGKAVTVIGYVRKEEKSNRYVIEVSEIK</sequence>
<gene>
    <name evidence="2" type="ORF">AOB57_002940</name>
</gene>
<dbReference type="AlphaFoldDB" id="A0A660HPU9"/>
<evidence type="ECO:0000313" key="3">
    <source>
        <dbReference type="Proteomes" id="UP000053087"/>
    </source>
</evidence>
<proteinExistence type="predicted"/>
<dbReference type="EMBL" id="CP032683">
    <property type="protein sequence ID" value="AYK14283.1"/>
    <property type="molecule type" value="Genomic_DNA"/>
</dbReference>